<dbReference type="EMBL" id="FOGC01000005">
    <property type="protein sequence ID" value="SEQ64648.1"/>
    <property type="molecule type" value="Genomic_DNA"/>
</dbReference>
<protein>
    <recommendedName>
        <fullName evidence="1">Cyanophage baseplate Pam3 plug gp18 domain-containing protein</fullName>
    </recommendedName>
</protein>
<name>A0A1H9HQT7_9GAMM</name>
<gene>
    <name evidence="2" type="ORF">SAMN05216522_10519</name>
</gene>
<proteinExistence type="predicted"/>
<dbReference type="STRING" id="988801.SAMN05216522_10519"/>
<dbReference type="RefSeq" id="WP_092674853.1">
    <property type="nucleotide sequence ID" value="NZ_FOGC01000005.1"/>
</dbReference>
<accession>A0A1H9HQT7</accession>
<dbReference type="Pfam" id="PF22479">
    <property type="entry name" value="Pam3_gp18"/>
    <property type="match status" value="1"/>
</dbReference>
<dbReference type="OrthoDB" id="6636723at2"/>
<dbReference type="Proteomes" id="UP000242515">
    <property type="component" value="Unassembled WGS sequence"/>
</dbReference>
<evidence type="ECO:0000259" key="1">
    <source>
        <dbReference type="Pfam" id="PF22479"/>
    </source>
</evidence>
<organism evidence="2 3">
    <name type="scientific">Rosenbergiella nectarea</name>
    <dbReference type="NCBI Taxonomy" id="988801"/>
    <lineage>
        <taxon>Bacteria</taxon>
        <taxon>Pseudomonadati</taxon>
        <taxon>Pseudomonadota</taxon>
        <taxon>Gammaproteobacteria</taxon>
        <taxon>Enterobacterales</taxon>
        <taxon>Erwiniaceae</taxon>
        <taxon>Rosenbergiella</taxon>
    </lineage>
</organism>
<evidence type="ECO:0000313" key="3">
    <source>
        <dbReference type="Proteomes" id="UP000242515"/>
    </source>
</evidence>
<dbReference type="AlphaFoldDB" id="A0A1H9HQT7"/>
<feature type="domain" description="Cyanophage baseplate Pam3 plug gp18" evidence="1">
    <location>
        <begin position="1"/>
        <end position="101"/>
    </location>
</feature>
<dbReference type="InterPro" id="IPR054252">
    <property type="entry name" value="Pam3_gp18"/>
</dbReference>
<keyword evidence="3" id="KW-1185">Reference proteome</keyword>
<reference evidence="3" key="1">
    <citation type="submission" date="2016-10" db="EMBL/GenBank/DDBJ databases">
        <authorList>
            <person name="Varghese N."/>
            <person name="Submissions S."/>
        </authorList>
    </citation>
    <scope>NUCLEOTIDE SEQUENCE [LARGE SCALE GENOMIC DNA]</scope>
    <source>
        <strain evidence="3">8N4</strain>
    </source>
</reference>
<sequence>MITIGLQSGLADQTSELAIGSETMTLRVKWNQRFNFWSLSLYDRESSIIIGGIRMVRDAPLLQNLRVPNIDGEFIFIRQFGDKAEADFNSLGNDFVLVYITREEINAVIS</sequence>
<evidence type="ECO:0000313" key="2">
    <source>
        <dbReference type="EMBL" id="SEQ64648.1"/>
    </source>
</evidence>